<reference evidence="1 2" key="1">
    <citation type="journal article" date="2021" name="Elife">
        <title>Chloroplast acquisition without the gene transfer in kleptoplastic sea slugs, Plakobranchus ocellatus.</title>
        <authorList>
            <person name="Maeda T."/>
            <person name="Takahashi S."/>
            <person name="Yoshida T."/>
            <person name="Shimamura S."/>
            <person name="Takaki Y."/>
            <person name="Nagai Y."/>
            <person name="Toyoda A."/>
            <person name="Suzuki Y."/>
            <person name="Arimoto A."/>
            <person name="Ishii H."/>
            <person name="Satoh N."/>
            <person name="Nishiyama T."/>
            <person name="Hasebe M."/>
            <person name="Maruyama T."/>
            <person name="Minagawa J."/>
            <person name="Obokata J."/>
            <person name="Shigenobu S."/>
        </authorList>
    </citation>
    <scope>NUCLEOTIDE SEQUENCE [LARGE SCALE GENOMIC DNA]</scope>
</reference>
<comment type="caution">
    <text evidence="1">The sequence shown here is derived from an EMBL/GenBank/DDBJ whole genome shotgun (WGS) entry which is preliminary data.</text>
</comment>
<gene>
    <name evidence="1" type="ORF">PoB_002535400</name>
</gene>
<dbReference type="Proteomes" id="UP000735302">
    <property type="component" value="Unassembled WGS sequence"/>
</dbReference>
<accession>A0AAV3ZU25</accession>
<keyword evidence="2" id="KW-1185">Reference proteome</keyword>
<protein>
    <submittedName>
        <fullName evidence="1">Uncharacterized protein</fullName>
    </submittedName>
</protein>
<evidence type="ECO:0000313" key="1">
    <source>
        <dbReference type="EMBL" id="GFN98848.1"/>
    </source>
</evidence>
<evidence type="ECO:0000313" key="2">
    <source>
        <dbReference type="Proteomes" id="UP000735302"/>
    </source>
</evidence>
<sequence length="145" mass="16450">MKDLNNGQFTKQELVSFLFSETPGSKRLEERQARGDRESGNHDEEKFSLRIPVVVGKTKDGPNSICIDYRRLEKLTRRHHGNSVVTVDRRYEILGIPFEMVTLTRAIKMLVKGLKYAVENVDDIGPQDHVMTRQAAATGELSSFS</sequence>
<dbReference type="EMBL" id="BLXT01002880">
    <property type="protein sequence ID" value="GFN98848.1"/>
    <property type="molecule type" value="Genomic_DNA"/>
</dbReference>
<dbReference type="AlphaFoldDB" id="A0AAV3ZU25"/>
<name>A0AAV3ZU25_9GAST</name>
<organism evidence="1 2">
    <name type="scientific">Plakobranchus ocellatus</name>
    <dbReference type="NCBI Taxonomy" id="259542"/>
    <lineage>
        <taxon>Eukaryota</taxon>
        <taxon>Metazoa</taxon>
        <taxon>Spiralia</taxon>
        <taxon>Lophotrochozoa</taxon>
        <taxon>Mollusca</taxon>
        <taxon>Gastropoda</taxon>
        <taxon>Heterobranchia</taxon>
        <taxon>Euthyneura</taxon>
        <taxon>Panpulmonata</taxon>
        <taxon>Sacoglossa</taxon>
        <taxon>Placobranchoidea</taxon>
        <taxon>Plakobranchidae</taxon>
        <taxon>Plakobranchus</taxon>
    </lineage>
</organism>
<proteinExistence type="predicted"/>